<dbReference type="HOGENOM" id="CLU_3405963_0_0_6"/>
<name>H8Z5Q4_9GAMM</name>
<evidence type="ECO:0000313" key="1">
    <source>
        <dbReference type="EMBL" id="EIC19538.1"/>
    </source>
</evidence>
<evidence type="ECO:0000313" key="2">
    <source>
        <dbReference type="Proteomes" id="UP000002964"/>
    </source>
</evidence>
<gene>
    <name evidence="1" type="ORF">Thi970DRAFT_03117</name>
</gene>
<reference evidence="2" key="1">
    <citation type="submission" date="2011-06" db="EMBL/GenBank/DDBJ databases">
        <authorList>
            <consortium name="US DOE Joint Genome Institute (JGI-PGF)"/>
            <person name="Lucas S."/>
            <person name="Han J."/>
            <person name="Lapidus A."/>
            <person name="Cheng J.-F."/>
            <person name="Goodwin L."/>
            <person name="Pitluck S."/>
            <person name="Peters L."/>
            <person name="Land M.L."/>
            <person name="Hauser L."/>
            <person name="Vogl K."/>
            <person name="Liu Z."/>
            <person name="Overmann J."/>
            <person name="Frigaard N.-U."/>
            <person name="Bryant D.A."/>
            <person name="Woyke T.J."/>
        </authorList>
    </citation>
    <scope>NUCLEOTIDE SEQUENCE [LARGE SCALE GENOMIC DNA]</scope>
    <source>
        <strain evidence="2">970</strain>
    </source>
</reference>
<proteinExistence type="predicted"/>
<accession>H8Z5Q4</accession>
<organism evidence="1 2">
    <name type="scientific">Thiorhodovibrio frisius</name>
    <dbReference type="NCBI Taxonomy" id="631362"/>
    <lineage>
        <taxon>Bacteria</taxon>
        <taxon>Pseudomonadati</taxon>
        <taxon>Pseudomonadota</taxon>
        <taxon>Gammaproteobacteria</taxon>
        <taxon>Chromatiales</taxon>
        <taxon>Chromatiaceae</taxon>
        <taxon>Thiorhodovibrio</taxon>
    </lineage>
</organism>
<keyword evidence="2" id="KW-1185">Reference proteome</keyword>
<dbReference type="AlphaFoldDB" id="H8Z5Q4"/>
<sequence length="30" mass="3595">MHNVCANRFPKVRQRLRQSELSALFGLFYL</sequence>
<reference evidence="1 2" key="2">
    <citation type="submission" date="2011-11" db="EMBL/GenBank/DDBJ databases">
        <authorList>
            <consortium name="US DOE Joint Genome Institute"/>
            <person name="Lucas S."/>
            <person name="Han J."/>
            <person name="Lapidus A."/>
            <person name="Cheng J.-F."/>
            <person name="Goodwin L."/>
            <person name="Pitluck S."/>
            <person name="Peters L."/>
            <person name="Ovchinnikova G."/>
            <person name="Zhang X."/>
            <person name="Detter J.C."/>
            <person name="Han C."/>
            <person name="Tapia R."/>
            <person name="Land M."/>
            <person name="Hauser L."/>
            <person name="Kyrpides N."/>
            <person name="Ivanova N."/>
            <person name="Pagani I."/>
            <person name="Vogl K."/>
            <person name="Liu Z."/>
            <person name="Overmann J."/>
            <person name="Frigaard N.-U."/>
            <person name="Bryant D."/>
            <person name="Woyke T."/>
        </authorList>
    </citation>
    <scope>NUCLEOTIDE SEQUENCE [LARGE SCALE GENOMIC DNA]</scope>
    <source>
        <strain evidence="1 2">970</strain>
    </source>
</reference>
<dbReference type="EMBL" id="JH603170">
    <property type="protein sequence ID" value="EIC19538.1"/>
    <property type="molecule type" value="Genomic_DNA"/>
</dbReference>
<protein>
    <submittedName>
        <fullName evidence="1">Uncharacterized protein</fullName>
    </submittedName>
</protein>
<dbReference type="Proteomes" id="UP000002964">
    <property type="component" value="Unassembled WGS sequence"/>
</dbReference>